<accession>A0ACC1SD50</accession>
<dbReference type="EMBL" id="JANHOG010001435">
    <property type="protein sequence ID" value="KAJ3537104.1"/>
    <property type="molecule type" value="Genomic_DNA"/>
</dbReference>
<protein>
    <submittedName>
        <fullName evidence="1">Uncharacterized protein</fullName>
    </submittedName>
</protein>
<evidence type="ECO:0000313" key="1">
    <source>
        <dbReference type="EMBL" id="KAJ3537104.1"/>
    </source>
</evidence>
<sequence length="185" mass="20775">MGRSHKPKSQSSRGHPYCTPPASATSLPASSATRNQPISAAHKPDPICVQWSLQSQGCKHLRPSRIRACSRLRGRSTMPSPLELDFFAGRDLDLGKLPTAAQREVYAASLEAYIDDLHKEVAKMNIRLPVSGWDVDLTEQELAGIKAEHTIGILYKENEKLEFQRNELQTDNENLRREHDEYATQ</sequence>
<organism evidence="1 2">
    <name type="scientific">Phlebia brevispora</name>
    <dbReference type="NCBI Taxonomy" id="194682"/>
    <lineage>
        <taxon>Eukaryota</taxon>
        <taxon>Fungi</taxon>
        <taxon>Dikarya</taxon>
        <taxon>Basidiomycota</taxon>
        <taxon>Agaricomycotina</taxon>
        <taxon>Agaricomycetes</taxon>
        <taxon>Polyporales</taxon>
        <taxon>Meruliaceae</taxon>
        <taxon>Phlebia</taxon>
    </lineage>
</organism>
<name>A0ACC1SD50_9APHY</name>
<comment type="caution">
    <text evidence="1">The sequence shown here is derived from an EMBL/GenBank/DDBJ whole genome shotgun (WGS) entry which is preliminary data.</text>
</comment>
<dbReference type="Proteomes" id="UP001148662">
    <property type="component" value="Unassembled WGS sequence"/>
</dbReference>
<proteinExistence type="predicted"/>
<gene>
    <name evidence="1" type="ORF">NM688_g6735</name>
</gene>
<evidence type="ECO:0000313" key="2">
    <source>
        <dbReference type="Proteomes" id="UP001148662"/>
    </source>
</evidence>
<reference evidence="1" key="1">
    <citation type="submission" date="2022-07" db="EMBL/GenBank/DDBJ databases">
        <title>Genome Sequence of Phlebia brevispora.</title>
        <authorList>
            <person name="Buettner E."/>
        </authorList>
    </citation>
    <scope>NUCLEOTIDE SEQUENCE</scope>
    <source>
        <strain evidence="1">MPL23</strain>
    </source>
</reference>
<keyword evidence="2" id="KW-1185">Reference proteome</keyword>